<dbReference type="PROSITE" id="PS50902">
    <property type="entry name" value="FLAVODOXIN_LIKE"/>
    <property type="match status" value="1"/>
</dbReference>
<dbReference type="EMBL" id="WIXO01000001">
    <property type="protein sequence ID" value="MTE19747.1"/>
    <property type="molecule type" value="Genomic_DNA"/>
</dbReference>
<organism evidence="3 4">
    <name type="scientific">Streptomyces taklimakanensis</name>
    <dbReference type="NCBI Taxonomy" id="2569853"/>
    <lineage>
        <taxon>Bacteria</taxon>
        <taxon>Bacillati</taxon>
        <taxon>Actinomycetota</taxon>
        <taxon>Actinomycetes</taxon>
        <taxon>Kitasatosporales</taxon>
        <taxon>Streptomycetaceae</taxon>
        <taxon>Streptomyces</taxon>
    </lineage>
</organism>
<dbReference type="PANTHER" id="PTHR30546:SF23">
    <property type="entry name" value="FLAVOPROTEIN-LIKE PROTEIN YCP4-RELATED"/>
    <property type="match status" value="1"/>
</dbReference>
<dbReference type="InterPro" id="IPR010089">
    <property type="entry name" value="Flavoprotein_WrbA-like"/>
</dbReference>
<dbReference type="RefSeq" id="WP_155071019.1">
    <property type="nucleotide sequence ID" value="NZ_WIXO01000001.1"/>
</dbReference>
<keyword evidence="3" id="KW-0560">Oxidoreductase</keyword>
<feature type="domain" description="Flavodoxin-like" evidence="2">
    <location>
        <begin position="6"/>
        <end position="193"/>
    </location>
</feature>
<name>A0A6G2BBV2_9ACTN</name>
<evidence type="ECO:0000313" key="3">
    <source>
        <dbReference type="EMBL" id="MTE19747.1"/>
    </source>
</evidence>
<dbReference type="Proteomes" id="UP000473014">
    <property type="component" value="Unassembled WGS sequence"/>
</dbReference>
<evidence type="ECO:0000256" key="1">
    <source>
        <dbReference type="ARBA" id="ARBA00006961"/>
    </source>
</evidence>
<dbReference type="OrthoDB" id="9801479at2"/>
<dbReference type="Gene3D" id="3.40.50.360">
    <property type="match status" value="1"/>
</dbReference>
<dbReference type="GO" id="GO:0010181">
    <property type="term" value="F:FMN binding"/>
    <property type="evidence" value="ECO:0007669"/>
    <property type="project" value="InterPro"/>
</dbReference>
<dbReference type="Pfam" id="PF03358">
    <property type="entry name" value="FMN_red"/>
    <property type="match status" value="1"/>
</dbReference>
<dbReference type="GO" id="GO:0003955">
    <property type="term" value="F:NAD(P)H dehydrogenase (quinone) activity"/>
    <property type="evidence" value="ECO:0007669"/>
    <property type="project" value="UniProtKB-EC"/>
</dbReference>
<dbReference type="NCBIfam" id="TIGR01755">
    <property type="entry name" value="flav_wrbA"/>
    <property type="match status" value="1"/>
</dbReference>
<comment type="similarity">
    <text evidence="1">Belongs to the WrbA family.</text>
</comment>
<dbReference type="GO" id="GO:0016020">
    <property type="term" value="C:membrane"/>
    <property type="evidence" value="ECO:0007669"/>
    <property type="project" value="TreeGrafter"/>
</dbReference>
<dbReference type="NCBIfam" id="NF002999">
    <property type="entry name" value="PRK03767.1"/>
    <property type="match status" value="1"/>
</dbReference>
<dbReference type="AlphaFoldDB" id="A0A6G2BBV2"/>
<comment type="caution">
    <text evidence="3">The sequence shown here is derived from an EMBL/GenBank/DDBJ whole genome shotgun (WGS) entry which is preliminary data.</text>
</comment>
<keyword evidence="4" id="KW-1185">Reference proteome</keyword>
<protein>
    <submittedName>
        <fullName evidence="3">NAD(P)H:quinone oxidoreductase</fullName>
        <ecNumber evidence="3">1.6.5.2</ecNumber>
    </submittedName>
</protein>
<evidence type="ECO:0000259" key="2">
    <source>
        <dbReference type="PROSITE" id="PS50902"/>
    </source>
</evidence>
<dbReference type="PANTHER" id="PTHR30546">
    <property type="entry name" value="FLAVODOXIN-RELATED PROTEIN WRBA-RELATED"/>
    <property type="match status" value="1"/>
</dbReference>
<dbReference type="InterPro" id="IPR029039">
    <property type="entry name" value="Flavoprotein-like_sf"/>
</dbReference>
<evidence type="ECO:0000313" key="4">
    <source>
        <dbReference type="Proteomes" id="UP000473014"/>
    </source>
</evidence>
<proteinExistence type="inferred from homology"/>
<accession>A0A6G2BBV2</accession>
<sequence>MSNVKLAVIYYSATGTVHGMAKRLAEAGEREGAEVRLRQVAELAPQEAIASNAAWSQHFDRTKDEPEATADDVVWADAVLFGSPTRYGNVASQLKQFLDTLGPQWQQGLLADKVYAGFTATQTDHGGQESTLLALYNTIHHFGGLVVAPGYTDPLKFADGNPYGVSHVTGPNNDAPLTDTEYTALDHMAQRVVRIAGRLRGEG</sequence>
<gene>
    <name evidence="3" type="primary">wrbA</name>
    <name evidence="3" type="ORF">F0L17_11545</name>
</gene>
<reference evidence="3 4" key="1">
    <citation type="submission" date="2019-11" db="EMBL/GenBank/DDBJ databases">
        <authorList>
            <person name="Yuan L."/>
        </authorList>
    </citation>
    <scope>NUCLEOTIDE SEQUENCE [LARGE SCALE GENOMIC DNA]</scope>
    <source>
        <strain evidence="3 4">TRM43335</strain>
    </source>
</reference>
<dbReference type="InterPro" id="IPR008254">
    <property type="entry name" value="Flavodoxin/NO_synth"/>
</dbReference>
<dbReference type="InterPro" id="IPR005025">
    <property type="entry name" value="FMN_Rdtase-like_dom"/>
</dbReference>
<dbReference type="SUPFAM" id="SSF52218">
    <property type="entry name" value="Flavoproteins"/>
    <property type="match status" value="1"/>
</dbReference>
<dbReference type="EC" id="1.6.5.2" evidence="3"/>